<proteinExistence type="predicted"/>
<keyword evidence="2" id="KW-1185">Reference proteome</keyword>
<accession>A0AAV4X950</accession>
<comment type="caution">
    <text evidence="1">The sequence shown here is derived from an EMBL/GenBank/DDBJ whole genome shotgun (WGS) entry which is preliminary data.</text>
</comment>
<evidence type="ECO:0000313" key="2">
    <source>
        <dbReference type="Proteomes" id="UP001054945"/>
    </source>
</evidence>
<gene>
    <name evidence="1" type="ORF">CEXT_804271</name>
</gene>
<sequence>MKEGSVHVVKAYFHWGLPGRAGFLSIIRFSESVGVDSSLPVYFDSSIQPLTVDSSIQSRFSVDSLIQSRFTGDDDKSRLTVDSSIQSRFTVDSSIYSWFTVS</sequence>
<name>A0AAV4X950_CAEEX</name>
<dbReference type="AlphaFoldDB" id="A0AAV4X950"/>
<dbReference type="Proteomes" id="UP001054945">
    <property type="component" value="Unassembled WGS sequence"/>
</dbReference>
<dbReference type="EMBL" id="BPLR01017442">
    <property type="protein sequence ID" value="GIY91672.1"/>
    <property type="molecule type" value="Genomic_DNA"/>
</dbReference>
<protein>
    <submittedName>
        <fullName evidence="1">Uncharacterized protein</fullName>
    </submittedName>
</protein>
<reference evidence="1 2" key="1">
    <citation type="submission" date="2021-06" db="EMBL/GenBank/DDBJ databases">
        <title>Caerostris extrusa draft genome.</title>
        <authorList>
            <person name="Kono N."/>
            <person name="Arakawa K."/>
        </authorList>
    </citation>
    <scope>NUCLEOTIDE SEQUENCE [LARGE SCALE GENOMIC DNA]</scope>
</reference>
<evidence type="ECO:0000313" key="1">
    <source>
        <dbReference type="EMBL" id="GIY91672.1"/>
    </source>
</evidence>
<organism evidence="1 2">
    <name type="scientific">Caerostris extrusa</name>
    <name type="common">Bark spider</name>
    <name type="synonym">Caerostris bankana</name>
    <dbReference type="NCBI Taxonomy" id="172846"/>
    <lineage>
        <taxon>Eukaryota</taxon>
        <taxon>Metazoa</taxon>
        <taxon>Ecdysozoa</taxon>
        <taxon>Arthropoda</taxon>
        <taxon>Chelicerata</taxon>
        <taxon>Arachnida</taxon>
        <taxon>Araneae</taxon>
        <taxon>Araneomorphae</taxon>
        <taxon>Entelegynae</taxon>
        <taxon>Araneoidea</taxon>
        <taxon>Araneidae</taxon>
        <taxon>Caerostris</taxon>
    </lineage>
</organism>